<dbReference type="Pfam" id="PF00644">
    <property type="entry name" value="PARP"/>
    <property type="match status" value="1"/>
</dbReference>
<feature type="repeat" description="ANK" evidence="7">
    <location>
        <begin position="97"/>
        <end position="129"/>
    </location>
</feature>
<keyword evidence="4" id="KW-0548">Nucleotidyltransferase</keyword>
<keyword evidence="6" id="KW-0539">Nucleus</keyword>
<dbReference type="GO" id="GO:0070212">
    <property type="term" value="P:protein poly-ADP-ribosylation"/>
    <property type="evidence" value="ECO:0007669"/>
    <property type="project" value="TreeGrafter"/>
</dbReference>
<dbReference type="Gene3D" id="3.90.228.10">
    <property type="match status" value="1"/>
</dbReference>
<evidence type="ECO:0000259" key="11">
    <source>
        <dbReference type="PROSITE" id="PS51977"/>
    </source>
</evidence>
<keyword evidence="2 8" id="KW-0328">Glycosyltransferase</keyword>
<dbReference type="SUPFAM" id="SSF48403">
    <property type="entry name" value="Ankyrin repeat"/>
    <property type="match status" value="1"/>
</dbReference>
<dbReference type="Pfam" id="PF12796">
    <property type="entry name" value="Ank_2"/>
    <property type="match status" value="2"/>
</dbReference>
<evidence type="ECO:0000256" key="4">
    <source>
        <dbReference type="ARBA" id="ARBA00022695"/>
    </source>
</evidence>
<organism evidence="12 13">
    <name type="scientific">Umbelopsis ramanniana AG</name>
    <dbReference type="NCBI Taxonomy" id="1314678"/>
    <lineage>
        <taxon>Eukaryota</taxon>
        <taxon>Fungi</taxon>
        <taxon>Fungi incertae sedis</taxon>
        <taxon>Mucoromycota</taxon>
        <taxon>Mucoromycotina</taxon>
        <taxon>Umbelopsidomycetes</taxon>
        <taxon>Umbelopsidales</taxon>
        <taxon>Umbelopsidaceae</taxon>
        <taxon>Umbelopsis</taxon>
    </lineage>
</organism>
<keyword evidence="13" id="KW-1185">Reference proteome</keyword>
<proteinExistence type="predicted"/>
<dbReference type="Gene3D" id="1.20.142.10">
    <property type="entry name" value="Poly(ADP-ribose) polymerase, regulatory domain"/>
    <property type="match status" value="1"/>
</dbReference>
<reference evidence="12" key="2">
    <citation type="journal article" date="2022" name="Proc. Natl. Acad. Sci. U.S.A.">
        <title>Diploid-dominant life cycles characterize the early evolution of Fungi.</title>
        <authorList>
            <person name="Amses K.R."/>
            <person name="Simmons D.R."/>
            <person name="Longcore J.E."/>
            <person name="Mondo S.J."/>
            <person name="Seto K."/>
            <person name="Jeronimo G.H."/>
            <person name="Bonds A.E."/>
            <person name="Quandt C.A."/>
            <person name="Davis W.J."/>
            <person name="Chang Y."/>
            <person name="Federici B.A."/>
            <person name="Kuo A."/>
            <person name="LaButti K."/>
            <person name="Pangilinan J."/>
            <person name="Andreopoulos W."/>
            <person name="Tritt A."/>
            <person name="Riley R."/>
            <person name="Hundley H."/>
            <person name="Johnson J."/>
            <person name="Lipzen A."/>
            <person name="Barry K."/>
            <person name="Lang B.F."/>
            <person name="Cuomo C.A."/>
            <person name="Buchler N.E."/>
            <person name="Grigoriev I.V."/>
            <person name="Spatafora J.W."/>
            <person name="Stajich J.E."/>
            <person name="James T.Y."/>
        </authorList>
    </citation>
    <scope>NUCLEOTIDE SEQUENCE</scope>
    <source>
        <strain evidence="12">AG</strain>
    </source>
</reference>
<dbReference type="GO" id="GO:0006302">
    <property type="term" value="P:double-strand break repair"/>
    <property type="evidence" value="ECO:0007669"/>
    <property type="project" value="TreeGrafter"/>
</dbReference>
<dbReference type="InterPro" id="IPR004102">
    <property type="entry name" value="Poly(ADP-ribose)pol_reg_dom"/>
</dbReference>
<dbReference type="PROSITE" id="PS50297">
    <property type="entry name" value="ANK_REP_REGION"/>
    <property type="match status" value="1"/>
</dbReference>
<dbReference type="Pfam" id="PF02877">
    <property type="entry name" value="PARP_reg"/>
    <property type="match status" value="1"/>
</dbReference>
<gene>
    <name evidence="12" type="ORF">K450DRAFT_223954</name>
</gene>
<evidence type="ECO:0000256" key="1">
    <source>
        <dbReference type="ARBA" id="ARBA00004123"/>
    </source>
</evidence>
<dbReference type="PANTHER" id="PTHR10459:SF108">
    <property type="entry name" value="POLY [ADP-RIBOSE] POLYMERASE"/>
    <property type="match status" value="1"/>
</dbReference>
<keyword evidence="3 8" id="KW-0808">Transferase</keyword>
<dbReference type="PROSITE" id="PS50088">
    <property type="entry name" value="ANK_REPEAT"/>
    <property type="match status" value="3"/>
</dbReference>
<protein>
    <recommendedName>
        <fullName evidence="8">Poly [ADP-ribose] polymerase</fullName>
        <shortName evidence="8">PARP</shortName>
        <ecNumber evidence="8">2.4.2.-</ecNumber>
    </recommendedName>
</protein>
<dbReference type="AlphaFoldDB" id="A0AAD5EIQ9"/>
<evidence type="ECO:0000256" key="6">
    <source>
        <dbReference type="ARBA" id="ARBA00023242"/>
    </source>
</evidence>
<feature type="domain" description="PARP alpha-helical" evidence="10">
    <location>
        <begin position="656"/>
        <end position="788"/>
    </location>
</feature>
<sequence length="986" mass="112404">MASLLLNSADPETLRSSSILNQTFFHIICSFSPFDQAIYDEYVEDFFNLLINFSVDATKLDNHKQSPIHSACKFNQVLLLKRLLQLNTIQLNVLDSEGKSEIWHAVDSNSIVAVQLLLANGANLNVGSGNITPILYLAAKWKNLEMTKLLIQHGASFDDGELRERPNAIMQAVKDKNESILKALLDAGHSPNNPSLYVEKVDKKEKKYVLHPIIAACMQKDDKIFKLLLQYDINVDVISPNDCLLKGRTPLMYNLHIKNYERSKMLFEQKANVNIMDPNSKRSVFYTYMLEAIDDHILDFMWKLDPNVNIVDEISGQTLLEFAIRKNNMKLLKLLLNREANRNIVSCLKDEKSAQNYSDQVPALYHAILHNNYEATQILLNNTNGAEIDWKFKDQFGRNIVTRAVQCFENFSYENNKIITLLFKHIGKEWKHMNNEKDYDGKRAIDYAAQQASKTLYNELIKLGSKEITDGNFESSEMDSVYEYHRMPVEQDADEARKMLLEKAEAERISKGEMELDEKAKVDPISELEDVGEVVVYNGEPLDILLHRTDVMASRWGCNMFYKMSLIYNRVLEMDILWTRWGAQGDDGMHQKTPLPSREAAVTEFEKIFRSKTGNDWATRNTAFESKPGKFNMIQTSPYKKGIVLTELDIPIAPIPSQLSTGVQDCLRLCLDFKHLKSAQEDSKIDLPLGQLSQETLEKAYYILKEIDGILVELDVGNVAFVGVHNVARMKVLHHKLSLLSNEYYLLVPNKSHSTRGIVPLSNRPSLNAEKSRLDNLRYFNYTANVLLAAQHRSDQLHPLDYVYKSLNCHMQEITPENGHRATYDMVSKYMQDTGAGPNGENYDLLHLFQLERESEAVQHQPFAAVDNRMLLWHGSKISNMIGILKQGLRIKPAQAYESGSMFGSGLYFADTFLKSSGYCNDYTSVDAQPYSLLILCEVALGKTLDLWETKFMEHSEEGYLSTKGLGKYGPDPTYHKYDKNGVSIT</sequence>
<evidence type="ECO:0000259" key="9">
    <source>
        <dbReference type="PROSITE" id="PS51059"/>
    </source>
</evidence>
<dbReference type="SMART" id="SM00248">
    <property type="entry name" value="ANK"/>
    <property type="match status" value="9"/>
</dbReference>
<dbReference type="RefSeq" id="XP_051448049.1">
    <property type="nucleotide sequence ID" value="XM_051586134.1"/>
</dbReference>
<dbReference type="GO" id="GO:0003950">
    <property type="term" value="F:NAD+ poly-ADP-ribosyltransferase activity"/>
    <property type="evidence" value="ECO:0007669"/>
    <property type="project" value="UniProtKB-UniRule"/>
</dbReference>
<evidence type="ECO:0000256" key="7">
    <source>
        <dbReference type="PROSITE-ProRule" id="PRU00023"/>
    </source>
</evidence>
<dbReference type="InterPro" id="IPR002110">
    <property type="entry name" value="Ankyrin_rpt"/>
</dbReference>
<feature type="domain" description="PARP catalytic" evidence="9">
    <location>
        <begin position="798"/>
        <end position="986"/>
    </location>
</feature>
<accession>A0AAD5EIQ9</accession>
<feature type="repeat" description="ANK" evidence="7">
    <location>
        <begin position="315"/>
        <end position="347"/>
    </location>
</feature>
<dbReference type="PROSITE" id="PS51060">
    <property type="entry name" value="PARP_ALPHA_HD"/>
    <property type="match status" value="1"/>
</dbReference>
<reference evidence="12" key="1">
    <citation type="submission" date="2021-06" db="EMBL/GenBank/DDBJ databases">
        <authorList>
            <consortium name="DOE Joint Genome Institute"/>
            <person name="Mondo S.J."/>
            <person name="Amses K.R."/>
            <person name="Simmons D.R."/>
            <person name="Longcore J.E."/>
            <person name="Seto K."/>
            <person name="Alves G.H."/>
            <person name="Bonds A.E."/>
            <person name="Quandt C.A."/>
            <person name="Davis W.J."/>
            <person name="Chang Y."/>
            <person name="Letcher P.M."/>
            <person name="Powell M.J."/>
            <person name="Kuo A."/>
            <person name="Labutti K."/>
            <person name="Pangilinan J."/>
            <person name="Andreopoulos W."/>
            <person name="Tritt A."/>
            <person name="Riley R."/>
            <person name="Hundley H."/>
            <person name="Johnson J."/>
            <person name="Lipzen A."/>
            <person name="Barry K."/>
            <person name="Berbee M.L."/>
            <person name="Buchler N.E."/>
            <person name="Grigoriev I.V."/>
            <person name="Spatafora J.W."/>
            <person name="Stajich J.E."/>
            <person name="James T.Y."/>
        </authorList>
    </citation>
    <scope>NUCLEOTIDE SEQUENCE</scope>
    <source>
        <strain evidence="12">AG</strain>
    </source>
</reference>
<dbReference type="Pfam" id="PF00023">
    <property type="entry name" value="Ank"/>
    <property type="match status" value="1"/>
</dbReference>
<comment type="caution">
    <text evidence="12">The sequence shown here is derived from an EMBL/GenBank/DDBJ whole genome shotgun (WGS) entry which is preliminary data.</text>
</comment>
<dbReference type="InterPro" id="IPR008893">
    <property type="entry name" value="WGR_domain"/>
</dbReference>
<evidence type="ECO:0000256" key="3">
    <source>
        <dbReference type="ARBA" id="ARBA00022679"/>
    </source>
</evidence>
<evidence type="ECO:0000313" key="12">
    <source>
        <dbReference type="EMBL" id="KAI8583045.1"/>
    </source>
</evidence>
<dbReference type="InterPro" id="IPR036616">
    <property type="entry name" value="Poly(ADP-ribose)pol_reg_dom_sf"/>
</dbReference>
<feature type="domain" description="WGR" evidence="11">
    <location>
        <begin position="531"/>
        <end position="631"/>
    </location>
</feature>
<dbReference type="EMBL" id="MU620897">
    <property type="protein sequence ID" value="KAI8583045.1"/>
    <property type="molecule type" value="Genomic_DNA"/>
</dbReference>
<dbReference type="EC" id="2.4.2.-" evidence="8"/>
<keyword evidence="7" id="KW-0040">ANK repeat</keyword>
<dbReference type="GeneID" id="75911482"/>
<evidence type="ECO:0000256" key="8">
    <source>
        <dbReference type="RuleBase" id="RU362114"/>
    </source>
</evidence>
<name>A0AAD5EIQ9_UMBRA</name>
<dbReference type="SUPFAM" id="SSF142921">
    <property type="entry name" value="WGR domain-like"/>
    <property type="match status" value="1"/>
</dbReference>
<dbReference type="Pfam" id="PF05406">
    <property type="entry name" value="WGR"/>
    <property type="match status" value="1"/>
</dbReference>
<dbReference type="SMART" id="SM00773">
    <property type="entry name" value="WGR"/>
    <property type="match status" value="1"/>
</dbReference>
<dbReference type="CDD" id="cd07997">
    <property type="entry name" value="WGR_PARP"/>
    <property type="match status" value="1"/>
</dbReference>
<keyword evidence="5 8" id="KW-0520">NAD</keyword>
<dbReference type="PANTHER" id="PTHR10459">
    <property type="entry name" value="DNA LIGASE"/>
    <property type="match status" value="1"/>
</dbReference>
<dbReference type="PROSITE" id="PS51059">
    <property type="entry name" value="PARP_CATALYTIC"/>
    <property type="match status" value="1"/>
</dbReference>
<dbReference type="InterPro" id="IPR036930">
    <property type="entry name" value="WGR_dom_sf"/>
</dbReference>
<comment type="subcellular location">
    <subcellularLocation>
        <location evidence="1">Nucleus</location>
    </subcellularLocation>
</comment>
<dbReference type="PROSITE" id="PS51977">
    <property type="entry name" value="WGR"/>
    <property type="match status" value="1"/>
</dbReference>
<dbReference type="GO" id="GO:0016779">
    <property type="term" value="F:nucleotidyltransferase activity"/>
    <property type="evidence" value="ECO:0007669"/>
    <property type="project" value="UniProtKB-KW"/>
</dbReference>
<dbReference type="Gene3D" id="1.25.40.20">
    <property type="entry name" value="Ankyrin repeat-containing domain"/>
    <property type="match status" value="2"/>
</dbReference>
<dbReference type="InterPro" id="IPR012317">
    <property type="entry name" value="Poly(ADP-ribose)pol_cat_dom"/>
</dbReference>
<dbReference type="GO" id="GO:1990404">
    <property type="term" value="F:NAD+-protein mono-ADP-ribosyltransferase activity"/>
    <property type="evidence" value="ECO:0007669"/>
    <property type="project" value="TreeGrafter"/>
</dbReference>
<evidence type="ECO:0000256" key="5">
    <source>
        <dbReference type="ARBA" id="ARBA00023027"/>
    </source>
</evidence>
<feature type="repeat" description="ANK" evidence="7">
    <location>
        <begin position="246"/>
        <end position="278"/>
    </location>
</feature>
<dbReference type="InterPro" id="IPR036770">
    <property type="entry name" value="Ankyrin_rpt-contain_sf"/>
</dbReference>
<evidence type="ECO:0000313" key="13">
    <source>
        <dbReference type="Proteomes" id="UP001206595"/>
    </source>
</evidence>
<evidence type="ECO:0000259" key="10">
    <source>
        <dbReference type="PROSITE" id="PS51060"/>
    </source>
</evidence>
<dbReference type="Proteomes" id="UP001206595">
    <property type="component" value="Unassembled WGS sequence"/>
</dbReference>
<dbReference type="InterPro" id="IPR050800">
    <property type="entry name" value="ARTD/PARP"/>
</dbReference>
<dbReference type="GO" id="GO:0005730">
    <property type="term" value="C:nucleolus"/>
    <property type="evidence" value="ECO:0007669"/>
    <property type="project" value="TreeGrafter"/>
</dbReference>
<dbReference type="SUPFAM" id="SSF47587">
    <property type="entry name" value="Domain of poly(ADP-ribose) polymerase"/>
    <property type="match status" value="1"/>
</dbReference>
<evidence type="ECO:0000256" key="2">
    <source>
        <dbReference type="ARBA" id="ARBA00022676"/>
    </source>
</evidence>
<dbReference type="SUPFAM" id="SSF56399">
    <property type="entry name" value="ADP-ribosylation"/>
    <property type="match status" value="1"/>
</dbReference>